<proteinExistence type="inferred from homology"/>
<evidence type="ECO:0000259" key="16">
    <source>
        <dbReference type="Pfam" id="PF14681"/>
    </source>
</evidence>
<dbReference type="GO" id="GO:0000287">
    <property type="term" value="F:magnesium ion binding"/>
    <property type="evidence" value="ECO:0007669"/>
    <property type="project" value="UniProtKB-UniRule"/>
</dbReference>
<accession>A0A369LH85</accession>
<evidence type="ECO:0000256" key="7">
    <source>
        <dbReference type="ARBA" id="ARBA00022741"/>
    </source>
</evidence>
<comment type="cofactor">
    <cofactor evidence="15">
        <name>Mg(2+)</name>
        <dbReference type="ChEBI" id="CHEBI:18420"/>
    </cofactor>
    <text evidence="15">Binds 1 Mg(2+) ion per subunit. The magnesium is bound as Mg-PRPP.</text>
</comment>
<comment type="caution">
    <text evidence="17">The sequence shown here is derived from an EMBL/GenBank/DDBJ whole genome shotgun (WGS) entry which is preliminary data.</text>
</comment>
<evidence type="ECO:0000256" key="14">
    <source>
        <dbReference type="ARBA" id="ARBA00079807"/>
    </source>
</evidence>
<dbReference type="Gene3D" id="3.40.50.2020">
    <property type="match status" value="1"/>
</dbReference>
<dbReference type="SUPFAM" id="SSF53271">
    <property type="entry name" value="PRTase-like"/>
    <property type="match status" value="1"/>
</dbReference>
<dbReference type="Proteomes" id="UP000253975">
    <property type="component" value="Unassembled WGS sequence"/>
</dbReference>
<keyword evidence="7 15" id="KW-0547">Nucleotide-binding</keyword>
<evidence type="ECO:0000256" key="8">
    <source>
        <dbReference type="ARBA" id="ARBA00022842"/>
    </source>
</evidence>
<evidence type="ECO:0000256" key="5">
    <source>
        <dbReference type="ARBA" id="ARBA00022676"/>
    </source>
</evidence>
<dbReference type="InterPro" id="IPR000836">
    <property type="entry name" value="PRTase_dom"/>
</dbReference>
<dbReference type="EC" id="2.4.2.9" evidence="3 15"/>
<name>A0A369LH85_9ACTN</name>
<evidence type="ECO:0000256" key="9">
    <source>
        <dbReference type="ARBA" id="ARBA00023134"/>
    </source>
</evidence>
<dbReference type="InterPro" id="IPR005765">
    <property type="entry name" value="UPRT"/>
</dbReference>
<dbReference type="AlphaFoldDB" id="A0A369LH85"/>
<feature type="domain" description="Phosphoribosyltransferase" evidence="16">
    <location>
        <begin position="13"/>
        <end position="215"/>
    </location>
</feature>
<dbReference type="HAMAP" id="MF_01218_B">
    <property type="entry name" value="Upp_B"/>
    <property type="match status" value="1"/>
</dbReference>
<dbReference type="GO" id="GO:0004845">
    <property type="term" value="F:uracil phosphoribosyltransferase activity"/>
    <property type="evidence" value="ECO:0007669"/>
    <property type="project" value="UniProtKB-UniRule"/>
</dbReference>
<dbReference type="InterPro" id="IPR029057">
    <property type="entry name" value="PRTase-like"/>
</dbReference>
<dbReference type="FunFam" id="3.40.50.2020:FF:000003">
    <property type="entry name" value="Uracil phosphoribosyltransferase"/>
    <property type="match status" value="1"/>
</dbReference>
<keyword evidence="6 15" id="KW-0808">Transferase</keyword>
<comment type="activity regulation">
    <text evidence="15">Allosterically activated by GTP.</text>
</comment>
<gene>
    <name evidence="15" type="primary">upp</name>
    <name evidence="17" type="ORF">C1881_04770</name>
</gene>
<evidence type="ECO:0000256" key="10">
    <source>
        <dbReference type="ARBA" id="ARBA00031082"/>
    </source>
</evidence>
<keyword evidence="4 15" id="KW-0021">Allosteric enzyme</keyword>
<comment type="function">
    <text evidence="12 15">Catalyzes the conversion of uracil and 5-phospho-alpha-D-ribose 1-diphosphate (PRPP) to UMP and diphosphate.</text>
</comment>
<protein>
    <recommendedName>
        <fullName evidence="13 15">Uracil phosphoribosyltransferase</fullName>
        <ecNumber evidence="3 15">2.4.2.9</ecNumber>
    </recommendedName>
    <alternativeName>
        <fullName evidence="10 15">UMP pyrophosphorylase</fullName>
    </alternativeName>
    <alternativeName>
        <fullName evidence="14 15">UPRTase</fullName>
    </alternativeName>
</protein>
<evidence type="ECO:0000256" key="3">
    <source>
        <dbReference type="ARBA" id="ARBA00011894"/>
    </source>
</evidence>
<feature type="binding site" evidence="15">
    <location>
        <begin position="138"/>
        <end position="146"/>
    </location>
    <ligand>
        <name>5-phospho-alpha-D-ribose 1-diphosphate</name>
        <dbReference type="ChEBI" id="CHEBI:58017"/>
    </ligand>
</feature>
<dbReference type="PANTHER" id="PTHR32315">
    <property type="entry name" value="ADENINE PHOSPHORIBOSYLTRANSFERASE"/>
    <property type="match status" value="1"/>
</dbReference>
<keyword evidence="8 15" id="KW-0460">Magnesium</keyword>
<evidence type="ECO:0000256" key="12">
    <source>
        <dbReference type="ARBA" id="ARBA00056901"/>
    </source>
</evidence>
<dbReference type="NCBIfam" id="NF001097">
    <property type="entry name" value="PRK00129.1"/>
    <property type="match status" value="1"/>
</dbReference>
<dbReference type="GO" id="GO:0005737">
    <property type="term" value="C:cytoplasm"/>
    <property type="evidence" value="ECO:0007669"/>
    <property type="project" value="UniProtKB-ARBA"/>
</dbReference>
<dbReference type="UniPathway" id="UPA00574">
    <property type="reaction ID" value="UER00636"/>
</dbReference>
<evidence type="ECO:0000256" key="4">
    <source>
        <dbReference type="ARBA" id="ARBA00022533"/>
    </source>
</evidence>
<evidence type="ECO:0000256" key="2">
    <source>
        <dbReference type="ARBA" id="ARBA00009516"/>
    </source>
</evidence>
<dbReference type="RefSeq" id="WP_114615396.1">
    <property type="nucleotide sequence ID" value="NZ_PPTO01000006.1"/>
</dbReference>
<feature type="binding site" evidence="15">
    <location>
        <position position="201"/>
    </location>
    <ligand>
        <name>uracil</name>
        <dbReference type="ChEBI" id="CHEBI:17568"/>
    </ligand>
</feature>
<evidence type="ECO:0000313" key="18">
    <source>
        <dbReference type="Proteomes" id="UP000253975"/>
    </source>
</evidence>
<evidence type="ECO:0000256" key="13">
    <source>
        <dbReference type="ARBA" id="ARBA00072146"/>
    </source>
</evidence>
<dbReference type="GO" id="GO:0005525">
    <property type="term" value="F:GTP binding"/>
    <property type="evidence" value="ECO:0007669"/>
    <property type="project" value="UniProtKB-KW"/>
</dbReference>
<feature type="binding site" evidence="15">
    <location>
        <position position="86"/>
    </location>
    <ligand>
        <name>5-phospho-alpha-D-ribose 1-diphosphate</name>
        <dbReference type="ChEBI" id="CHEBI:58017"/>
    </ligand>
</feature>
<dbReference type="InterPro" id="IPR050054">
    <property type="entry name" value="UPRTase/APRTase"/>
</dbReference>
<feature type="binding site" evidence="15">
    <location>
        <begin position="206"/>
        <end position="208"/>
    </location>
    <ligand>
        <name>uracil</name>
        <dbReference type="ChEBI" id="CHEBI:17568"/>
    </ligand>
</feature>
<keyword evidence="9 15" id="KW-0342">GTP-binding</keyword>
<evidence type="ECO:0000256" key="1">
    <source>
        <dbReference type="ARBA" id="ARBA00005180"/>
    </source>
</evidence>
<dbReference type="PANTHER" id="PTHR32315:SF4">
    <property type="entry name" value="URACIL PHOSPHORIBOSYLTRANSFERASE, CHLOROPLASTIC"/>
    <property type="match status" value="1"/>
</dbReference>
<organism evidence="17 18">
    <name type="scientific">Slackia isoflavoniconvertens</name>
    <dbReference type="NCBI Taxonomy" id="572010"/>
    <lineage>
        <taxon>Bacteria</taxon>
        <taxon>Bacillati</taxon>
        <taxon>Actinomycetota</taxon>
        <taxon>Coriobacteriia</taxon>
        <taxon>Eggerthellales</taxon>
        <taxon>Eggerthellaceae</taxon>
        <taxon>Slackia</taxon>
    </lineage>
</organism>
<keyword evidence="5 15" id="KW-0328">Glycosyltransferase</keyword>
<comment type="similarity">
    <text evidence="2 15">Belongs to the UPRTase family.</text>
</comment>
<evidence type="ECO:0000313" key="17">
    <source>
        <dbReference type="EMBL" id="RDB59003.1"/>
    </source>
</evidence>
<dbReference type="NCBIfam" id="TIGR01091">
    <property type="entry name" value="upp"/>
    <property type="match status" value="1"/>
</dbReference>
<evidence type="ECO:0000256" key="6">
    <source>
        <dbReference type="ARBA" id="ARBA00022679"/>
    </source>
</evidence>
<dbReference type="InterPro" id="IPR034332">
    <property type="entry name" value="Upp_B"/>
</dbReference>
<comment type="pathway">
    <text evidence="1 15">Pyrimidine metabolism; UMP biosynthesis via salvage pathway; UMP from uracil: step 1/1.</text>
</comment>
<comment type="catalytic activity">
    <reaction evidence="11 15">
        <text>UMP + diphosphate = 5-phospho-alpha-D-ribose 1-diphosphate + uracil</text>
        <dbReference type="Rhea" id="RHEA:13017"/>
        <dbReference type="ChEBI" id="CHEBI:17568"/>
        <dbReference type="ChEBI" id="CHEBI:33019"/>
        <dbReference type="ChEBI" id="CHEBI:57865"/>
        <dbReference type="ChEBI" id="CHEBI:58017"/>
        <dbReference type="EC" id="2.4.2.9"/>
    </reaction>
</comment>
<dbReference type="CDD" id="cd06223">
    <property type="entry name" value="PRTases_typeI"/>
    <property type="match status" value="1"/>
</dbReference>
<dbReference type="GO" id="GO:0044206">
    <property type="term" value="P:UMP salvage"/>
    <property type="evidence" value="ECO:0007669"/>
    <property type="project" value="UniProtKB-UniRule"/>
</dbReference>
<feature type="binding site" evidence="15">
    <location>
        <position position="111"/>
    </location>
    <ligand>
        <name>5-phospho-alpha-D-ribose 1-diphosphate</name>
        <dbReference type="ChEBI" id="CHEBI:58017"/>
    </ligand>
</feature>
<reference evidence="17 18" key="1">
    <citation type="journal article" date="2018" name="Elife">
        <title>Discovery and characterization of a prevalent human gut bacterial enzyme sufficient for the inactivation of a family of plant toxins.</title>
        <authorList>
            <person name="Koppel N."/>
            <person name="Bisanz J.E."/>
            <person name="Pandelia M.E."/>
            <person name="Turnbaugh P.J."/>
            <person name="Balskus E.P."/>
        </authorList>
    </citation>
    <scope>NUCLEOTIDE SEQUENCE [LARGE SCALE GENOMIC DNA]</scope>
    <source>
        <strain evidence="17 18">OB21 GAM31</strain>
    </source>
</reference>
<dbReference type="Pfam" id="PF14681">
    <property type="entry name" value="UPRTase"/>
    <property type="match status" value="1"/>
</dbReference>
<evidence type="ECO:0000256" key="11">
    <source>
        <dbReference type="ARBA" id="ARBA00052919"/>
    </source>
</evidence>
<dbReference type="GO" id="GO:0006223">
    <property type="term" value="P:uracil salvage"/>
    <property type="evidence" value="ECO:0007669"/>
    <property type="project" value="InterPro"/>
</dbReference>
<feature type="binding site" evidence="15">
    <location>
        <position position="207"/>
    </location>
    <ligand>
        <name>5-phospho-alpha-D-ribose 1-diphosphate</name>
        <dbReference type="ChEBI" id="CHEBI:58017"/>
    </ligand>
</feature>
<evidence type="ECO:0000256" key="15">
    <source>
        <dbReference type="HAMAP-Rule" id="MF_01218"/>
    </source>
</evidence>
<dbReference type="EMBL" id="PPTO01000006">
    <property type="protein sequence ID" value="RDB59003.1"/>
    <property type="molecule type" value="Genomic_DNA"/>
</dbReference>
<sequence length="216" mass="23170">MANVTYDKNCLTVLDHPLVGHKMTILRDESTAPAHFRKLVHELAALEAYEATRDLPTMQVQVKTPICETEGMRLKDDTLAVVPILRAGMGMLEGVLSVVPSAAVGVLGMERDEETHEPHSYYAKMPQGIENRMALVIDPMLATGGSALAAIKYLREAGVKDIRLLVMVAAPEGVAAVNAAEPDVHIWACALDEGLNDAAYIVPGLGDAGDRIFGTV</sequence>